<organism evidence="1 2">
    <name type="scientific">Parasphingopyxis marina</name>
    <dbReference type="NCBI Taxonomy" id="2761622"/>
    <lineage>
        <taxon>Bacteria</taxon>
        <taxon>Pseudomonadati</taxon>
        <taxon>Pseudomonadota</taxon>
        <taxon>Alphaproteobacteria</taxon>
        <taxon>Sphingomonadales</taxon>
        <taxon>Sphingomonadaceae</taxon>
        <taxon>Parasphingopyxis</taxon>
    </lineage>
</organism>
<dbReference type="Proteomes" id="UP000564378">
    <property type="component" value="Unassembled WGS sequence"/>
</dbReference>
<proteinExistence type="predicted"/>
<dbReference type="EMBL" id="JACJVJ010000001">
    <property type="protein sequence ID" value="MBC2777270.1"/>
    <property type="molecule type" value="Genomic_DNA"/>
</dbReference>
<gene>
    <name evidence="1" type="ORF">H6P80_06515</name>
</gene>
<protein>
    <submittedName>
        <fullName evidence="1">DUF839 domain-containing protein</fullName>
    </submittedName>
</protein>
<name>A0A842HZA8_9SPHN</name>
<accession>A0A842HZA8</accession>
<dbReference type="PANTHER" id="PTHR35399">
    <property type="entry name" value="SLR8030 PROTEIN"/>
    <property type="match status" value="1"/>
</dbReference>
<dbReference type="PROSITE" id="PS51318">
    <property type="entry name" value="TAT"/>
    <property type="match status" value="1"/>
</dbReference>
<evidence type="ECO:0000313" key="1">
    <source>
        <dbReference type="EMBL" id="MBC2777270.1"/>
    </source>
</evidence>
<evidence type="ECO:0000313" key="2">
    <source>
        <dbReference type="Proteomes" id="UP000564378"/>
    </source>
</evidence>
<reference evidence="1 2" key="1">
    <citation type="submission" date="2020-08" db="EMBL/GenBank/DDBJ databases">
        <title>Draft genome sequence of Parasphingopyxis sp. GrpM-11.</title>
        <authorList>
            <person name="Oh J."/>
            <person name="Roh D.-H."/>
        </authorList>
    </citation>
    <scope>NUCLEOTIDE SEQUENCE [LARGE SCALE GENOMIC DNA]</scope>
    <source>
        <strain evidence="1 2">GrpM-11</strain>
    </source>
</reference>
<dbReference type="InterPro" id="IPR006311">
    <property type="entry name" value="TAT_signal"/>
</dbReference>
<dbReference type="PANTHER" id="PTHR35399:SF4">
    <property type="entry name" value="MEMBRANE PROTEIN"/>
    <property type="match status" value="1"/>
</dbReference>
<dbReference type="SUPFAM" id="SSF63829">
    <property type="entry name" value="Calcium-dependent phosphotriesterase"/>
    <property type="match status" value="1"/>
</dbReference>
<dbReference type="RefSeq" id="WP_185800490.1">
    <property type="nucleotide sequence ID" value="NZ_JACJVJ010000001.1"/>
</dbReference>
<sequence>MTISRRTFLITAQAAGMYYAAVSLPGLAHAHSSNARMPLLPDPEGILDLPEGFSYRIVSTTGGTMADGFLRPGRPDGMACFAYPGDAARCILMRNHENWPDTEGGSPFGADDALAVRLADGTLYDDRRADGRPFFGGVTKAVYNLEAGMLEEDFLVLAGTAANCAGGATPWGSWLSCEESTVGPGDGAGRQHGFVFETPSSAIGVIAPVPLTAMGRFAHEAVAVDPATGIVYLTEDSRTGLFYRFLPTAPGELHRGGRLQALAIRGRESADTSNWPRDWGGPGLGHIDQGQSFAIHWVDLDAVEAPDGDLAERGHAAGAARFLRGEGMAFAIHPESRRGEIFFTCTQGGAQRTGQVWRYSPSTDEGQPGEESEPGQLTLIYESPGADELDMCDNIAAAPWGDLILCEDGENSSYLRGLTPGGEIYDLAENVQARQSEFCGACFSPDGQVLFVNIQEPGFTLAITGPWNRLRSA</sequence>
<dbReference type="InterPro" id="IPR008557">
    <property type="entry name" value="PhoX"/>
</dbReference>
<dbReference type="AlphaFoldDB" id="A0A842HZA8"/>
<dbReference type="Pfam" id="PF05787">
    <property type="entry name" value="PhoX"/>
    <property type="match status" value="1"/>
</dbReference>
<keyword evidence="2" id="KW-1185">Reference proteome</keyword>
<comment type="caution">
    <text evidence="1">The sequence shown here is derived from an EMBL/GenBank/DDBJ whole genome shotgun (WGS) entry which is preliminary data.</text>
</comment>